<dbReference type="RefSeq" id="WP_065544479.1">
    <property type="nucleotide sequence ID" value="NZ_CP015405.2"/>
</dbReference>
<dbReference type="STRING" id="1796616.A4V09_23170"/>
<dbReference type="InterPro" id="IPR047647">
    <property type="entry name" value="ISAs1_transpos"/>
</dbReference>
<dbReference type="PANTHER" id="PTHR30298:SF0">
    <property type="entry name" value="PROTEIN YBFL-RELATED"/>
    <property type="match status" value="1"/>
</dbReference>
<dbReference type="OrthoDB" id="9815086at2"/>
<accession>A0A1C7IFA2</accession>
<dbReference type="AlphaFoldDB" id="A0A1C7IFA2"/>
<proteinExistence type="predicted"/>
<sequence>MSFLGCQKQIAKQIVEQKGHYCLAVKTNQAILYEEIKDYFSYAEKEEPERLSTYQTIEKDYGRIEKRKYLISLEIDYLTGKERSKKKRQCKICH</sequence>
<reference evidence="1" key="1">
    <citation type="submission" date="2017-04" db="EMBL/GenBank/DDBJ databases">
        <title>Complete Genome Sequences of Twelve Strains of a Stable Defined Moderately Diverse Mouse Microbiota 2 (sDMDMm2).</title>
        <authorList>
            <person name="Uchimura Y."/>
            <person name="Wyss M."/>
            <person name="Brugiroux S."/>
            <person name="Limenitakis J.P."/>
            <person name="Stecher B."/>
            <person name="McCoy K.D."/>
            <person name="Macpherson A.J."/>
        </authorList>
    </citation>
    <scope>NUCLEOTIDE SEQUENCE</scope>
    <source>
        <strain evidence="1">YL58</strain>
    </source>
</reference>
<keyword evidence="2" id="KW-1185">Reference proteome</keyword>
<dbReference type="InterPro" id="IPR051698">
    <property type="entry name" value="Transposase_11-like"/>
</dbReference>
<organism evidence="1 2">
    <name type="scientific">Blautia pseudococcoides</name>
    <dbReference type="NCBI Taxonomy" id="1796616"/>
    <lineage>
        <taxon>Bacteria</taxon>
        <taxon>Bacillati</taxon>
        <taxon>Bacillota</taxon>
        <taxon>Clostridia</taxon>
        <taxon>Lachnospirales</taxon>
        <taxon>Lachnospiraceae</taxon>
        <taxon>Blautia</taxon>
    </lineage>
</organism>
<name>A0A1C7IFA2_9FIRM</name>
<dbReference type="NCBIfam" id="NF033564">
    <property type="entry name" value="transpos_ISAs1"/>
    <property type="match status" value="1"/>
</dbReference>
<dbReference type="EMBL" id="CP015405">
    <property type="protein sequence ID" value="ANU78396.1"/>
    <property type="molecule type" value="Genomic_DNA"/>
</dbReference>
<evidence type="ECO:0000313" key="2">
    <source>
        <dbReference type="Proteomes" id="UP000092574"/>
    </source>
</evidence>
<evidence type="ECO:0008006" key="3">
    <source>
        <dbReference type="Google" id="ProtNLM"/>
    </source>
</evidence>
<protein>
    <recommendedName>
        <fullName evidence="3">Transposase</fullName>
    </recommendedName>
</protein>
<gene>
    <name evidence="1" type="ORF">A4V09_23170</name>
</gene>
<dbReference type="PANTHER" id="PTHR30298">
    <property type="entry name" value="H REPEAT-ASSOCIATED PREDICTED TRANSPOSASE"/>
    <property type="match status" value="1"/>
</dbReference>
<dbReference type="KEGG" id="byl:A4V09_23170"/>
<evidence type="ECO:0000313" key="1">
    <source>
        <dbReference type="EMBL" id="ANU78396.1"/>
    </source>
</evidence>
<dbReference type="Proteomes" id="UP000092574">
    <property type="component" value="Chromosome"/>
</dbReference>